<proteinExistence type="predicted"/>
<dbReference type="SUPFAM" id="SSF51998">
    <property type="entry name" value="PFL-like glycyl radical enzymes"/>
    <property type="match status" value="1"/>
</dbReference>
<dbReference type="Proteomes" id="UP000824090">
    <property type="component" value="Unassembled WGS sequence"/>
</dbReference>
<dbReference type="NCBIfam" id="TIGR01774">
    <property type="entry name" value="PFL2-3"/>
    <property type="match status" value="1"/>
</dbReference>
<dbReference type="EMBL" id="DVMP01000131">
    <property type="protein sequence ID" value="HIU26221.1"/>
    <property type="molecule type" value="Genomic_DNA"/>
</dbReference>
<keyword evidence="2" id="KW-0456">Lyase</keyword>
<dbReference type="InterPro" id="IPR001150">
    <property type="entry name" value="Gly_radical"/>
</dbReference>
<dbReference type="InterPro" id="IPR004184">
    <property type="entry name" value="PFL_dom"/>
</dbReference>
<evidence type="ECO:0000259" key="4">
    <source>
        <dbReference type="PROSITE" id="PS51149"/>
    </source>
</evidence>
<feature type="modified residue" description="Glycine radical" evidence="3">
    <location>
        <position position="782"/>
    </location>
</feature>
<dbReference type="Pfam" id="PF01228">
    <property type="entry name" value="Gly_radical"/>
    <property type="match status" value="1"/>
</dbReference>
<evidence type="ECO:0000259" key="5">
    <source>
        <dbReference type="PROSITE" id="PS51554"/>
    </source>
</evidence>
<name>A0A9D1I0P0_9FIRM</name>
<accession>A0A9D1I0P0</accession>
<gene>
    <name evidence="6" type="ORF">IAC50_07000</name>
</gene>
<dbReference type="PROSITE" id="PS51149">
    <property type="entry name" value="GLY_RADICAL_2"/>
    <property type="match status" value="1"/>
</dbReference>
<sequence length="807" mass="91007">MNKNFAAPEVSRAGWKLGATERINKLRDDYFANGPEVDTERAVSYTKTYKETEGMNISVRRAKALYDYFSQKTIDIEPGQLLAGTYGKKPRAAVVNPDVSWKWVRDELDTMSTRPQDPYYMSKEDKKILREEVFPYWEGKSAQDCFYANIDKKDTKLLTETSIISAVHSETGVGECVPDYGHYLFVKGFKGIQEEAEEKLKNLDRYDGESYSKQKFYEAVIIACKAAKVQSDRYAARALELASLEKDPQRKKELEDIASMCMRVPYEPPRTFAEAVQFVWLSMVLLWTEENGTAICIDRPDQYLYPFYKKDKEAGLIDDLKALEYIECLWIKMAQIVYFISDDSSRYYAGYQTFHGLTLSGCDEEGNDVTNELSYLMIQATMDLQMHSPTTNVRITDSCPESFREKVLDLVKLGTGQPAIYFDDTAFGIMRRLGCSEEDTKDWCIGGCVEPHIPGKTHRWNEGGRYSYANAVEWALFDGYSKIHDEYFGLRTGDPSRYETFDEFKDVVKEQLKFLISKVTSLILITEKIHMDRLPKLIQSIMTIGCIESGRDSMHGGAVYNFGPGLETTGIADLADSLAAVKKFVYDEKKLTMKELVEALSENFEGRENIRQMLLKEGPKYGNDDDEVDSILKEFVEFAAEETAKHKNNIGASFCTGAVPVTANVPHGKSTWALPSGRKAGEPLADGASPANGCDVNGPTAVIKSVCKPDHTMSSCGTLLNVKLAPELLESERDRSNFESLLDAEKALGGYHVQFNVVNNDTLRAAQENPEKYTNLLVRVAGYSAFFIDLHKDTQDAIIGRTENRSW</sequence>
<dbReference type="AlphaFoldDB" id="A0A9D1I0P0"/>
<dbReference type="Gene3D" id="3.20.70.20">
    <property type="match status" value="1"/>
</dbReference>
<evidence type="ECO:0000256" key="3">
    <source>
        <dbReference type="PROSITE-ProRule" id="PRU00493"/>
    </source>
</evidence>
<reference evidence="6" key="1">
    <citation type="submission" date="2020-10" db="EMBL/GenBank/DDBJ databases">
        <authorList>
            <person name="Gilroy R."/>
        </authorList>
    </citation>
    <scope>NUCLEOTIDE SEQUENCE</scope>
    <source>
        <strain evidence="6">ChiHcec3-6078</strain>
    </source>
</reference>
<evidence type="ECO:0000256" key="2">
    <source>
        <dbReference type="ARBA" id="ARBA00023239"/>
    </source>
</evidence>
<evidence type="ECO:0000313" key="7">
    <source>
        <dbReference type="Proteomes" id="UP000824090"/>
    </source>
</evidence>
<protein>
    <submittedName>
        <fullName evidence="6">Formate C-acetyltransferase/glycerol dehydratase family glycyl radical enzyme</fullName>
    </submittedName>
</protein>
<evidence type="ECO:0000256" key="1">
    <source>
        <dbReference type="ARBA" id="ARBA00022818"/>
    </source>
</evidence>
<dbReference type="InterPro" id="IPR051215">
    <property type="entry name" value="GRE"/>
</dbReference>
<reference evidence="6" key="2">
    <citation type="journal article" date="2021" name="PeerJ">
        <title>Extensive microbial diversity within the chicken gut microbiome revealed by metagenomics and culture.</title>
        <authorList>
            <person name="Gilroy R."/>
            <person name="Ravi A."/>
            <person name="Getino M."/>
            <person name="Pursley I."/>
            <person name="Horton D.L."/>
            <person name="Alikhan N.F."/>
            <person name="Baker D."/>
            <person name="Gharbi K."/>
            <person name="Hall N."/>
            <person name="Watson M."/>
            <person name="Adriaenssens E.M."/>
            <person name="Foster-Nyarko E."/>
            <person name="Jarju S."/>
            <person name="Secka A."/>
            <person name="Antonio M."/>
            <person name="Oren A."/>
            <person name="Chaudhuri R.R."/>
            <person name="La Ragione R."/>
            <person name="Hildebrand F."/>
            <person name="Pallen M.J."/>
        </authorList>
    </citation>
    <scope>NUCLEOTIDE SEQUENCE</scope>
    <source>
        <strain evidence="6">ChiHcec3-6078</strain>
    </source>
</reference>
<dbReference type="PANTHER" id="PTHR43641">
    <property type="entry name" value="FORMATE ACETYLTRANSFERASE 3-RELATED"/>
    <property type="match status" value="1"/>
</dbReference>
<dbReference type="PANTHER" id="PTHR43641:SF2">
    <property type="entry name" value="DEHYDRATASE YBIW-RELATED"/>
    <property type="match status" value="1"/>
</dbReference>
<organism evidence="6 7">
    <name type="scientific">Candidatus Allocopromorpha excrementigallinarum</name>
    <dbReference type="NCBI Taxonomy" id="2840742"/>
    <lineage>
        <taxon>Bacteria</taxon>
        <taxon>Bacillati</taxon>
        <taxon>Bacillota</taxon>
        <taxon>Clostridia</taxon>
        <taxon>Eubacteriales</taxon>
        <taxon>Eubacteriaceae</taxon>
        <taxon>Eubacteriaceae incertae sedis</taxon>
        <taxon>Candidatus Allocopromorpha</taxon>
    </lineage>
</organism>
<dbReference type="Pfam" id="PF02901">
    <property type="entry name" value="PFL-like"/>
    <property type="match status" value="1"/>
</dbReference>
<evidence type="ECO:0000313" key="6">
    <source>
        <dbReference type="EMBL" id="HIU26221.1"/>
    </source>
</evidence>
<dbReference type="PROSITE" id="PS51554">
    <property type="entry name" value="PFL"/>
    <property type="match status" value="1"/>
</dbReference>
<keyword evidence="1 3" id="KW-0556">Organic radical</keyword>
<dbReference type="GO" id="GO:0005829">
    <property type="term" value="C:cytosol"/>
    <property type="evidence" value="ECO:0007669"/>
    <property type="project" value="TreeGrafter"/>
</dbReference>
<feature type="domain" description="Glycine radical" evidence="4">
    <location>
        <begin position="686"/>
        <end position="807"/>
    </location>
</feature>
<comment type="caution">
    <text evidence="6">The sequence shown here is derived from an EMBL/GenBank/DDBJ whole genome shotgun (WGS) entry which is preliminary data.</text>
</comment>
<dbReference type="InterPro" id="IPR010098">
    <property type="entry name" value="PFL2/GDeHydtase_fam"/>
</dbReference>
<dbReference type="GO" id="GO:0016829">
    <property type="term" value="F:lyase activity"/>
    <property type="evidence" value="ECO:0007669"/>
    <property type="project" value="UniProtKB-KW"/>
</dbReference>
<feature type="domain" description="PFL" evidence="5">
    <location>
        <begin position="21"/>
        <end position="679"/>
    </location>
</feature>